<comment type="caution">
    <text evidence="6">The sequence shown here is derived from an EMBL/GenBank/DDBJ whole genome shotgun (WGS) entry which is preliminary data.</text>
</comment>
<dbReference type="GO" id="GO:0016462">
    <property type="term" value="F:pyrophosphatase activity"/>
    <property type="evidence" value="ECO:0007669"/>
    <property type="project" value="InterPro"/>
</dbReference>
<keyword evidence="3 6" id="KW-0378">Hydrolase</keyword>
<dbReference type="CDD" id="cd04666">
    <property type="entry name" value="NUDIX_DIPP2_like_Nudt4"/>
    <property type="match status" value="1"/>
</dbReference>
<name>A0A506U6B4_9HYPH</name>
<dbReference type="EMBL" id="VHLH01000021">
    <property type="protein sequence ID" value="TPW27457.1"/>
    <property type="molecule type" value="Genomic_DNA"/>
</dbReference>
<feature type="domain" description="Nudix hydrolase" evidence="5">
    <location>
        <begin position="5"/>
        <end position="139"/>
    </location>
</feature>
<dbReference type="InterPro" id="IPR015797">
    <property type="entry name" value="NUDIX_hydrolase-like_dom_sf"/>
</dbReference>
<keyword evidence="4" id="KW-0460">Magnesium</keyword>
<dbReference type="AlphaFoldDB" id="A0A506U6B4"/>
<dbReference type="GO" id="GO:0005737">
    <property type="term" value="C:cytoplasm"/>
    <property type="evidence" value="ECO:0007669"/>
    <property type="project" value="TreeGrafter"/>
</dbReference>
<dbReference type="OrthoDB" id="7066910at2"/>
<evidence type="ECO:0000259" key="5">
    <source>
        <dbReference type="PROSITE" id="PS51462"/>
    </source>
</evidence>
<gene>
    <name evidence="6" type="ORF">FJU11_11515</name>
</gene>
<evidence type="ECO:0000313" key="7">
    <source>
        <dbReference type="Proteomes" id="UP000320314"/>
    </source>
</evidence>
<dbReference type="InterPro" id="IPR000086">
    <property type="entry name" value="NUDIX_hydrolase_dom"/>
</dbReference>
<evidence type="ECO:0000256" key="2">
    <source>
        <dbReference type="ARBA" id="ARBA00022723"/>
    </source>
</evidence>
<dbReference type="PANTHER" id="PTHR12629">
    <property type="entry name" value="DIPHOSPHOINOSITOL POLYPHOSPHATE PHOSPHOHYDROLASE"/>
    <property type="match status" value="1"/>
</dbReference>
<dbReference type="PROSITE" id="PS51462">
    <property type="entry name" value="NUDIX"/>
    <property type="match status" value="1"/>
</dbReference>
<dbReference type="GO" id="GO:0046872">
    <property type="term" value="F:metal ion binding"/>
    <property type="evidence" value="ECO:0007669"/>
    <property type="project" value="UniProtKB-KW"/>
</dbReference>
<comment type="cofactor">
    <cofactor evidence="1">
        <name>Mg(2+)</name>
        <dbReference type="ChEBI" id="CHEBI:18420"/>
    </cofactor>
</comment>
<evidence type="ECO:0000256" key="4">
    <source>
        <dbReference type="ARBA" id="ARBA00022842"/>
    </source>
</evidence>
<dbReference type="Gene3D" id="3.90.79.10">
    <property type="entry name" value="Nucleoside Triphosphate Pyrophosphohydrolase"/>
    <property type="match status" value="1"/>
</dbReference>
<evidence type="ECO:0000256" key="1">
    <source>
        <dbReference type="ARBA" id="ARBA00001946"/>
    </source>
</evidence>
<sequence length="140" mass="15467">MFVLPPRLQFAALCWRRAAREGTCEILLITSRGTGRWVVPKGWPMKGAEAAAIAAMEAHEEAGVRGRVEQAPLGTFTYAKEMRGGLKVGCTVQVHALEVEGLDEDFRERGQRRLAWFSPAEAAERVDEPGLKAMLGGFRR</sequence>
<accession>A0A506U6B4</accession>
<proteinExistence type="predicted"/>
<reference evidence="6 7" key="1">
    <citation type="submission" date="2019-06" db="EMBL/GenBank/DDBJ databases">
        <authorList>
            <person name="Li M."/>
        </authorList>
    </citation>
    <scope>NUCLEOTIDE SEQUENCE [LARGE SCALE GENOMIC DNA]</scope>
    <source>
        <strain evidence="6 7">BGMRC6574</strain>
    </source>
</reference>
<dbReference type="SUPFAM" id="SSF55811">
    <property type="entry name" value="Nudix"/>
    <property type="match status" value="1"/>
</dbReference>
<dbReference type="Proteomes" id="UP000320314">
    <property type="component" value="Unassembled WGS sequence"/>
</dbReference>
<evidence type="ECO:0000256" key="3">
    <source>
        <dbReference type="ARBA" id="ARBA00022801"/>
    </source>
</evidence>
<organism evidence="6 7">
    <name type="scientific">Pararhizobium mangrovi</name>
    <dbReference type="NCBI Taxonomy" id="2590452"/>
    <lineage>
        <taxon>Bacteria</taxon>
        <taxon>Pseudomonadati</taxon>
        <taxon>Pseudomonadota</taxon>
        <taxon>Alphaproteobacteria</taxon>
        <taxon>Hyphomicrobiales</taxon>
        <taxon>Rhizobiaceae</taxon>
        <taxon>Rhizobium/Agrobacterium group</taxon>
        <taxon>Pararhizobium</taxon>
    </lineage>
</organism>
<keyword evidence="7" id="KW-1185">Reference proteome</keyword>
<dbReference type="InterPro" id="IPR047198">
    <property type="entry name" value="DDP-like_NUDIX"/>
</dbReference>
<dbReference type="PANTHER" id="PTHR12629:SF0">
    <property type="entry name" value="DIPHOSPHOINOSITOL-POLYPHOSPHATE DIPHOSPHATASE"/>
    <property type="match status" value="1"/>
</dbReference>
<protein>
    <submittedName>
        <fullName evidence="6">NUDIX hydrolase</fullName>
    </submittedName>
</protein>
<evidence type="ECO:0000313" key="6">
    <source>
        <dbReference type="EMBL" id="TPW27457.1"/>
    </source>
</evidence>
<keyword evidence="2" id="KW-0479">Metal-binding</keyword>